<feature type="region of interest" description="Disordered" evidence="6">
    <location>
        <begin position="585"/>
        <end position="610"/>
    </location>
</feature>
<dbReference type="GO" id="GO:0005886">
    <property type="term" value="C:plasma membrane"/>
    <property type="evidence" value="ECO:0007669"/>
    <property type="project" value="UniProtKB-SubCell"/>
</dbReference>
<dbReference type="CDD" id="cd01127">
    <property type="entry name" value="TrwB_TraG_TraD_VirD4"/>
    <property type="match status" value="1"/>
</dbReference>
<gene>
    <name evidence="8" type="ORF">GV789_26640</name>
</gene>
<evidence type="ECO:0000313" key="8">
    <source>
        <dbReference type="EMBL" id="NEW47979.1"/>
    </source>
</evidence>
<dbReference type="InterPro" id="IPR051539">
    <property type="entry name" value="T4SS-coupling_protein"/>
</dbReference>
<dbReference type="Gene3D" id="3.40.50.300">
    <property type="entry name" value="P-loop containing nucleotide triphosphate hydrolases"/>
    <property type="match status" value="1"/>
</dbReference>
<dbReference type="PANTHER" id="PTHR37937:SF1">
    <property type="entry name" value="CONJUGATIVE TRANSFER: DNA TRANSPORT"/>
    <property type="match status" value="1"/>
</dbReference>
<keyword evidence="2" id="KW-1003">Cell membrane</keyword>
<evidence type="ECO:0000313" key="9">
    <source>
        <dbReference type="Proteomes" id="UP000468928"/>
    </source>
</evidence>
<name>A0A6P1DER2_9NOCA</name>
<comment type="caution">
    <text evidence="8">The sequence shown here is derived from an EMBL/GenBank/DDBJ whole genome shotgun (WGS) entry which is preliminary data.</text>
</comment>
<feature type="domain" description="TraD/TraG TraM recognition site" evidence="7">
    <location>
        <begin position="430"/>
        <end position="548"/>
    </location>
</feature>
<keyword evidence="3" id="KW-0812">Transmembrane</keyword>
<evidence type="ECO:0000256" key="3">
    <source>
        <dbReference type="ARBA" id="ARBA00022692"/>
    </source>
</evidence>
<feature type="region of interest" description="Disordered" evidence="6">
    <location>
        <begin position="516"/>
        <end position="541"/>
    </location>
</feature>
<evidence type="ECO:0000259" key="7">
    <source>
        <dbReference type="Pfam" id="PF12696"/>
    </source>
</evidence>
<dbReference type="InterPro" id="IPR032689">
    <property type="entry name" value="TraG-D_C"/>
</dbReference>
<protein>
    <submittedName>
        <fullName evidence="8">Type IV secretory system conjugative DNA transfer family protein</fullName>
    </submittedName>
</protein>
<dbReference type="InterPro" id="IPR027417">
    <property type="entry name" value="P-loop_NTPase"/>
</dbReference>
<evidence type="ECO:0000256" key="6">
    <source>
        <dbReference type="SAM" id="MobiDB-lite"/>
    </source>
</evidence>
<dbReference type="EMBL" id="JAAGUZ010000113">
    <property type="protein sequence ID" value="NEW47979.1"/>
    <property type="molecule type" value="Genomic_DNA"/>
</dbReference>
<keyword evidence="4" id="KW-1133">Transmembrane helix</keyword>
<dbReference type="AlphaFoldDB" id="A0A6P1DER2"/>
<organism evidence="8 9">
    <name type="scientific">Nocardia cyriacigeorgica</name>
    <dbReference type="NCBI Taxonomy" id="135487"/>
    <lineage>
        <taxon>Bacteria</taxon>
        <taxon>Bacillati</taxon>
        <taxon>Actinomycetota</taxon>
        <taxon>Actinomycetes</taxon>
        <taxon>Mycobacteriales</taxon>
        <taxon>Nocardiaceae</taxon>
        <taxon>Nocardia</taxon>
    </lineage>
</organism>
<dbReference type="Pfam" id="PF12696">
    <property type="entry name" value="TraG-D_C"/>
    <property type="match status" value="1"/>
</dbReference>
<comment type="subcellular location">
    <subcellularLocation>
        <location evidence="1">Cell membrane</location>
        <topology evidence="1">Multi-pass membrane protein</topology>
    </subcellularLocation>
</comment>
<evidence type="ECO:0000256" key="2">
    <source>
        <dbReference type="ARBA" id="ARBA00022475"/>
    </source>
</evidence>
<feature type="compositionally biased region" description="Basic residues" evidence="6">
    <location>
        <begin position="589"/>
        <end position="601"/>
    </location>
</feature>
<dbReference type="SUPFAM" id="SSF52540">
    <property type="entry name" value="P-loop containing nucleoside triphosphate hydrolases"/>
    <property type="match status" value="1"/>
</dbReference>
<dbReference type="PANTHER" id="PTHR37937">
    <property type="entry name" value="CONJUGATIVE TRANSFER: DNA TRANSPORT"/>
    <property type="match status" value="1"/>
</dbReference>
<reference evidence="8 9" key="1">
    <citation type="submission" date="2020-01" db="EMBL/GenBank/DDBJ databases">
        <title>Genetics and antimicrobial susceptibilities of Nocardia species isolated from the soil; a comparison with species isolated from humans.</title>
        <authorList>
            <person name="Carrasco G."/>
            <person name="Monzon S."/>
            <person name="Sansegundo M."/>
            <person name="Garcia E."/>
            <person name="Garrido N."/>
            <person name="Medina M.J."/>
            <person name="Villalon P."/>
            <person name="Ramirez-Arocha A.C."/>
            <person name="Jimenez P."/>
            <person name="Cuesta I."/>
            <person name="Valdezate S."/>
        </authorList>
    </citation>
    <scope>NUCLEOTIDE SEQUENCE [LARGE SCALE GENOMIC DNA]</scope>
    <source>
        <strain evidence="8 9">CNM20110639</strain>
    </source>
</reference>
<evidence type="ECO:0000256" key="1">
    <source>
        <dbReference type="ARBA" id="ARBA00004651"/>
    </source>
</evidence>
<keyword evidence="5" id="KW-0472">Membrane</keyword>
<sequence>MKQPGANTGEWAGCIAFGAAAGLSEAAGLSIRIGEYLYSDTQQQIPWNPLSLAIHLATGSVEWTGAATGGAVTLMAGTAAGVAGGWWAYRATCAKCRQWRDKVSGRTAVRKRRREVVDERARYMARGRELASLHKQAIFDKAAKLKVQLKEGQAPGVLIGRTVADGREIYGSYEDLHLDIWGPRQGKSTSRVIPAVMDAPGAVVATSNKRDVVDATRDPRGELGRVWVFDPQGVAEEAPTWCWDPIAWVYGVDGDGAQERAAELAGHFAAANEGSNGGDAFFEPEGEDLLAGLFLACAMDKQPITQAFAWVTSPDEEEPVQILKDSGFELAAGALVDQYKATPKQKSGVFSTAKKMASCLKFDRIRPWVTPGAGREEFTVEEFVRSTDTLYPLSEEGKGNAAPLITAMAAAVAAAAKTEGGRHGGRLPVPMLIVLDEAANIVRWKDLPKQYSHFGSRGIVVMTILQSWAQGVRCWGSEGMTALWSAANIKVLGSGLDDAGFLRDRSELIGDHYEHTTSVSKSKGGSSSSISRTTERTLTSSDLSALPRGRCVVFTSGHRATLVETVPWFDRDYAPVIEASIDAHDPAKTIHKPSARPHLRSVPRDEEDAA</sequence>
<evidence type="ECO:0000256" key="4">
    <source>
        <dbReference type="ARBA" id="ARBA00022989"/>
    </source>
</evidence>
<dbReference type="Proteomes" id="UP000468928">
    <property type="component" value="Unassembled WGS sequence"/>
</dbReference>
<proteinExistence type="predicted"/>
<evidence type="ECO:0000256" key="5">
    <source>
        <dbReference type="ARBA" id="ARBA00023136"/>
    </source>
</evidence>
<accession>A0A6P1DER2</accession>